<name>A0E5M1_PARTE</name>
<dbReference type="NCBIfam" id="TIGR00231">
    <property type="entry name" value="small_GTP"/>
    <property type="match status" value="1"/>
</dbReference>
<dbReference type="HOGENOM" id="CLU_041217_23_2_1"/>
<reference evidence="3 4" key="1">
    <citation type="journal article" date="2006" name="Nature">
        <title>Global trends of whole-genome duplications revealed by the ciliate Paramecium tetraurelia.</title>
        <authorList>
            <consortium name="Genoscope"/>
            <person name="Aury J.-M."/>
            <person name="Jaillon O."/>
            <person name="Duret L."/>
            <person name="Noel B."/>
            <person name="Jubin C."/>
            <person name="Porcel B.M."/>
            <person name="Segurens B."/>
            <person name="Daubin V."/>
            <person name="Anthouard V."/>
            <person name="Aiach N."/>
            <person name="Arnaiz O."/>
            <person name="Billaut A."/>
            <person name="Beisson J."/>
            <person name="Blanc I."/>
            <person name="Bouhouche K."/>
            <person name="Camara F."/>
            <person name="Duharcourt S."/>
            <person name="Guigo R."/>
            <person name="Gogendeau D."/>
            <person name="Katinka M."/>
            <person name="Keller A.-M."/>
            <person name="Kissmehl R."/>
            <person name="Klotz C."/>
            <person name="Koll F."/>
            <person name="Le Moue A."/>
            <person name="Lepere C."/>
            <person name="Malinsky S."/>
            <person name="Nowacki M."/>
            <person name="Nowak J.K."/>
            <person name="Plattner H."/>
            <person name="Poulain J."/>
            <person name="Ruiz F."/>
            <person name="Serrano V."/>
            <person name="Zagulski M."/>
            <person name="Dessen P."/>
            <person name="Betermier M."/>
            <person name="Weissenbach J."/>
            <person name="Scarpelli C."/>
            <person name="Schachter V."/>
            <person name="Sperling L."/>
            <person name="Meyer E."/>
            <person name="Cohen J."/>
            <person name="Wincker P."/>
        </authorList>
    </citation>
    <scope>NUCLEOTIDE SEQUENCE [LARGE SCALE GENOMIC DNA]</scope>
    <source>
        <strain evidence="3 4">Stock d4-2</strain>
    </source>
</reference>
<evidence type="ECO:0000256" key="2">
    <source>
        <dbReference type="SAM" id="MobiDB-lite"/>
    </source>
</evidence>
<dbReference type="SMART" id="SM00173">
    <property type="entry name" value="RAS"/>
    <property type="match status" value="1"/>
</dbReference>
<dbReference type="PROSITE" id="PS51421">
    <property type="entry name" value="RAS"/>
    <property type="match status" value="1"/>
</dbReference>
<dbReference type="GO" id="GO:0005525">
    <property type="term" value="F:GTP binding"/>
    <property type="evidence" value="ECO:0000318"/>
    <property type="project" value="GO_Central"/>
</dbReference>
<feature type="region of interest" description="Disordered" evidence="2">
    <location>
        <begin position="193"/>
        <end position="219"/>
    </location>
</feature>
<accession>A0E5M1</accession>
<evidence type="ECO:0000313" key="4">
    <source>
        <dbReference type="Proteomes" id="UP000000600"/>
    </source>
</evidence>
<dbReference type="CDD" id="cd00154">
    <property type="entry name" value="Rab"/>
    <property type="match status" value="1"/>
</dbReference>
<dbReference type="STRING" id="5888.A0E5M1"/>
<dbReference type="Proteomes" id="UP000000600">
    <property type="component" value="Unassembled WGS sequence"/>
</dbReference>
<dbReference type="EMBL" id="CT868660">
    <property type="protein sequence ID" value="CAK90588.1"/>
    <property type="molecule type" value="Genomic_DNA"/>
</dbReference>
<evidence type="ECO:0000256" key="1">
    <source>
        <dbReference type="ARBA" id="ARBA00006270"/>
    </source>
</evidence>
<dbReference type="InterPro" id="IPR001806">
    <property type="entry name" value="Small_GTPase"/>
</dbReference>
<dbReference type="OMA" id="FARARSW"/>
<dbReference type="PANTHER" id="PTHR47979">
    <property type="entry name" value="DRAB11-RELATED"/>
    <property type="match status" value="1"/>
</dbReference>
<evidence type="ECO:0000313" key="3">
    <source>
        <dbReference type="EMBL" id="CAK90588.1"/>
    </source>
</evidence>
<dbReference type="GO" id="GO:0003924">
    <property type="term" value="F:GTPase activity"/>
    <property type="evidence" value="ECO:0000318"/>
    <property type="project" value="GO_Central"/>
</dbReference>
<dbReference type="InterPro" id="IPR050209">
    <property type="entry name" value="Rab_GTPases_membrane_traffic"/>
</dbReference>
<dbReference type="KEGG" id="ptm:GSPATT00003449001"/>
<dbReference type="OrthoDB" id="296403at2759"/>
<dbReference type="AlphaFoldDB" id="A0E5M1"/>
<dbReference type="RefSeq" id="XP_001457985.1">
    <property type="nucleotide sequence ID" value="XM_001457948.1"/>
</dbReference>
<dbReference type="FunFam" id="3.40.50.300:FF:001689">
    <property type="entry name" value="Ras-related protein Rab-11B"/>
    <property type="match status" value="1"/>
</dbReference>
<dbReference type="InterPro" id="IPR027417">
    <property type="entry name" value="P-loop_NTPase"/>
</dbReference>
<dbReference type="InParanoid" id="A0E5M1"/>
<dbReference type="Gene3D" id="3.40.50.300">
    <property type="entry name" value="P-loop containing nucleotide triphosphate hydrolases"/>
    <property type="match status" value="1"/>
</dbReference>
<keyword evidence="4" id="KW-1185">Reference proteome</keyword>
<feature type="compositionally biased region" description="Low complexity" evidence="2">
    <location>
        <begin position="198"/>
        <end position="219"/>
    </location>
</feature>
<sequence length="219" mass="24589">MDNPNNEDYSDFFKVVLVGDAGVGKTHLMTRYVKGCLPKNAVPTIGIEFAGKTVTLQNGKKVKAQIWDTAGQERYRGITSTHFRKAGGALVVYDVTKEKTFESVVKWMEDLRYQAEPDVVIMLVGNKIDLVENNGSARFLYLIMHRKVQKEDAKNLAQQHKVLFEESSAVTGQNVGQCFDRLLQEMYKIKSLTPGQDNPNQGLSLNNQNQSQNPDNCKC</sequence>
<organism evidence="3 4">
    <name type="scientific">Paramecium tetraurelia</name>
    <dbReference type="NCBI Taxonomy" id="5888"/>
    <lineage>
        <taxon>Eukaryota</taxon>
        <taxon>Sar</taxon>
        <taxon>Alveolata</taxon>
        <taxon>Ciliophora</taxon>
        <taxon>Intramacronucleata</taxon>
        <taxon>Oligohymenophorea</taxon>
        <taxon>Peniculida</taxon>
        <taxon>Parameciidae</taxon>
        <taxon>Paramecium</taxon>
    </lineage>
</organism>
<proteinExistence type="inferred from homology"/>
<dbReference type="SMART" id="SM00174">
    <property type="entry name" value="RHO"/>
    <property type="match status" value="1"/>
</dbReference>
<dbReference type="SUPFAM" id="SSF52540">
    <property type="entry name" value="P-loop containing nucleoside triphosphate hydrolases"/>
    <property type="match status" value="1"/>
</dbReference>
<dbReference type="PRINTS" id="PR00449">
    <property type="entry name" value="RASTRNSFRMNG"/>
</dbReference>
<dbReference type="PROSITE" id="PS51419">
    <property type="entry name" value="RAB"/>
    <property type="match status" value="1"/>
</dbReference>
<dbReference type="SMART" id="SM00175">
    <property type="entry name" value="RAB"/>
    <property type="match status" value="1"/>
</dbReference>
<gene>
    <name evidence="3" type="ORF">GSPATT00003449001</name>
</gene>
<dbReference type="SMART" id="SM00176">
    <property type="entry name" value="RAN"/>
    <property type="match status" value="1"/>
</dbReference>
<protein>
    <submittedName>
        <fullName evidence="3">Uncharacterized protein</fullName>
    </submittedName>
</protein>
<dbReference type="eggNOG" id="KOG0087">
    <property type="taxonomic scope" value="Eukaryota"/>
</dbReference>
<dbReference type="Pfam" id="PF00071">
    <property type="entry name" value="Ras"/>
    <property type="match status" value="1"/>
</dbReference>
<dbReference type="InterPro" id="IPR005225">
    <property type="entry name" value="Small_GTP-bd"/>
</dbReference>
<dbReference type="GeneID" id="5043770"/>
<dbReference type="GO" id="GO:0005768">
    <property type="term" value="C:endosome"/>
    <property type="evidence" value="ECO:0000318"/>
    <property type="project" value="GO_Central"/>
</dbReference>
<dbReference type="GO" id="GO:0016192">
    <property type="term" value="P:vesicle-mediated transport"/>
    <property type="evidence" value="ECO:0000318"/>
    <property type="project" value="GO_Central"/>
</dbReference>
<comment type="similarity">
    <text evidence="1">Belongs to the small GTPase superfamily. Rab family.</text>
</comment>